<organism evidence="9">
    <name type="scientific">Perkinsus marinus (strain ATCC 50983 / TXsc)</name>
    <dbReference type="NCBI Taxonomy" id="423536"/>
    <lineage>
        <taxon>Eukaryota</taxon>
        <taxon>Sar</taxon>
        <taxon>Alveolata</taxon>
        <taxon>Perkinsozoa</taxon>
        <taxon>Perkinsea</taxon>
        <taxon>Perkinsida</taxon>
        <taxon>Perkinsidae</taxon>
        <taxon>Perkinsus</taxon>
    </lineage>
</organism>
<dbReference type="SUPFAM" id="SSF103473">
    <property type="entry name" value="MFS general substrate transporter"/>
    <property type="match status" value="1"/>
</dbReference>
<evidence type="ECO:0000256" key="4">
    <source>
        <dbReference type="ARBA" id="ARBA00022989"/>
    </source>
</evidence>
<name>C5KK75_PERM5</name>
<dbReference type="RefSeq" id="XP_002783191.1">
    <property type="nucleotide sequence ID" value="XM_002783145.1"/>
</dbReference>
<feature type="transmembrane region" description="Helical" evidence="6">
    <location>
        <begin position="46"/>
        <end position="67"/>
    </location>
</feature>
<evidence type="ECO:0000256" key="3">
    <source>
        <dbReference type="ARBA" id="ARBA00022692"/>
    </source>
</evidence>
<dbReference type="InParanoid" id="C5KK75"/>
<feature type="transmembrane region" description="Helical" evidence="6">
    <location>
        <begin position="207"/>
        <end position="225"/>
    </location>
</feature>
<dbReference type="InterPro" id="IPR036259">
    <property type="entry name" value="MFS_trans_sf"/>
</dbReference>
<feature type="transmembrane region" description="Helical" evidence="6">
    <location>
        <begin position="385"/>
        <end position="409"/>
    </location>
</feature>
<keyword evidence="3 6" id="KW-0812">Transmembrane</keyword>
<keyword evidence="5 6" id="KW-0472">Membrane</keyword>
<feature type="transmembrane region" description="Helical" evidence="6">
    <location>
        <begin position="87"/>
        <end position="107"/>
    </location>
</feature>
<protein>
    <submittedName>
        <fullName evidence="8">Tetracycline resistance protein, class H, putative</fullName>
    </submittedName>
</protein>
<keyword evidence="4 6" id="KW-1133">Transmembrane helix</keyword>
<gene>
    <name evidence="8" type="ORF">Pmar_PMAR023310</name>
</gene>
<dbReference type="EMBL" id="GG673688">
    <property type="protein sequence ID" value="EER14987.1"/>
    <property type="molecule type" value="Genomic_DNA"/>
</dbReference>
<dbReference type="GO" id="GO:0022857">
    <property type="term" value="F:transmembrane transporter activity"/>
    <property type="evidence" value="ECO:0007669"/>
    <property type="project" value="InterPro"/>
</dbReference>
<feature type="transmembrane region" description="Helical" evidence="6">
    <location>
        <begin position="176"/>
        <end position="195"/>
    </location>
</feature>
<dbReference type="OMA" id="LLKLCMP"/>
<dbReference type="PRINTS" id="PR01035">
    <property type="entry name" value="TCRTETA"/>
</dbReference>
<evidence type="ECO:0000256" key="1">
    <source>
        <dbReference type="ARBA" id="ARBA00004141"/>
    </source>
</evidence>
<dbReference type="PROSITE" id="PS00216">
    <property type="entry name" value="SUGAR_TRANSPORT_1"/>
    <property type="match status" value="1"/>
</dbReference>
<dbReference type="Gene3D" id="1.20.1250.20">
    <property type="entry name" value="MFS general substrate transporter like domains"/>
    <property type="match status" value="1"/>
</dbReference>
<evidence type="ECO:0000256" key="6">
    <source>
        <dbReference type="SAM" id="Phobius"/>
    </source>
</evidence>
<evidence type="ECO:0000256" key="5">
    <source>
        <dbReference type="ARBA" id="ARBA00023136"/>
    </source>
</evidence>
<keyword evidence="9" id="KW-1185">Reference proteome</keyword>
<dbReference type="InterPro" id="IPR020846">
    <property type="entry name" value="MFS_dom"/>
</dbReference>
<sequence length="600" mass="65920">MSTNGVTGSNVSQVITAELSFDDTRERPARRLAFTSLTRSDKGVRFFLDLFIVYVSVIIDFMGYTLLAPLLSTIVDQLGSGGFSDDAFAASWLMAMYGLGQFISVMIMGPLSDRVGRRPVFILAYSLTSLVYLIQGFSNSYWMFAVLRLCNGLTTGTRPVTFSYLGDIAPPEKMPLYSSLAGAMVAIGALMPLLGGSMGTITWRLPVFFSAGITFIMACLAFIFLRESLKKGSTVVDSGGVANGGVRMGTSIMRTPLFIVTLTLIALTGACVQYGNISIITTLPWLLNQVYGTPLNTVGLILGSQAIPTSLTLFLVFLPLSKRVPMSILAMIGMLGHATMFILPLLGNVYGVIFTSYLLNFGNSMVYSSVPVMAKVIAPAPRRGLVNGIVLASMLLAGAVGPLIAGVLWDADSEHITAFAVVSGVAALGAVCMLFTWRLIPLLMTRVARRAEEDLTDEQIENLYEELADLQGMRECRMKLAAHIKHRKGVAHREDAAVEEALRITRALSLSDLKMGTSPHSDEDIWRLGCDVSAILDRNNWNRWPHYYEWILAQVGSAFPPIREAPEQDRYEDVTWVMQKHLEIVSEWEKRQLSKFKKDR</sequence>
<reference evidence="8 9" key="1">
    <citation type="submission" date="2008-07" db="EMBL/GenBank/DDBJ databases">
        <authorList>
            <person name="El-Sayed N."/>
            <person name="Caler E."/>
            <person name="Inman J."/>
            <person name="Amedeo P."/>
            <person name="Hass B."/>
            <person name="Wortman J."/>
        </authorList>
    </citation>
    <scope>NUCLEOTIDE SEQUENCE [LARGE SCALE GENOMIC DNA]</scope>
    <source>
        <strain evidence="9">ATCC 50983 / TXsc</strain>
    </source>
</reference>
<feature type="transmembrane region" description="Helical" evidence="6">
    <location>
        <begin position="119"/>
        <end position="135"/>
    </location>
</feature>
<proteinExistence type="predicted"/>
<accession>C5KK75</accession>
<feature type="domain" description="Major facilitator superfamily (MFS) profile" evidence="7">
    <location>
        <begin position="49"/>
        <end position="441"/>
    </location>
</feature>
<dbReference type="Pfam" id="PF07690">
    <property type="entry name" value="MFS_1"/>
    <property type="match status" value="1"/>
</dbReference>
<feature type="transmembrane region" description="Helical" evidence="6">
    <location>
        <begin position="415"/>
        <end position="440"/>
    </location>
</feature>
<evidence type="ECO:0000313" key="8">
    <source>
        <dbReference type="EMBL" id="EER14987.1"/>
    </source>
</evidence>
<dbReference type="OrthoDB" id="196650at2759"/>
<dbReference type="InterPro" id="IPR001958">
    <property type="entry name" value="Tet-R_TetA/multi-R_MdtG-like"/>
</dbReference>
<dbReference type="InterPro" id="IPR011701">
    <property type="entry name" value="MFS"/>
</dbReference>
<evidence type="ECO:0000259" key="7">
    <source>
        <dbReference type="PROSITE" id="PS50850"/>
    </source>
</evidence>
<dbReference type="Proteomes" id="UP000007800">
    <property type="component" value="Unassembled WGS sequence"/>
</dbReference>
<dbReference type="PANTHER" id="PTHR23504:SF15">
    <property type="entry name" value="MAJOR FACILITATOR SUPERFAMILY (MFS) PROFILE DOMAIN-CONTAINING PROTEIN"/>
    <property type="match status" value="1"/>
</dbReference>
<dbReference type="GO" id="GO:0016020">
    <property type="term" value="C:membrane"/>
    <property type="evidence" value="ECO:0007669"/>
    <property type="project" value="UniProtKB-SubCell"/>
</dbReference>
<dbReference type="PANTHER" id="PTHR23504">
    <property type="entry name" value="MAJOR FACILITATOR SUPERFAMILY DOMAIN-CONTAINING PROTEIN 10"/>
    <property type="match status" value="1"/>
</dbReference>
<evidence type="ECO:0000256" key="2">
    <source>
        <dbReference type="ARBA" id="ARBA00022448"/>
    </source>
</evidence>
<feature type="transmembrane region" description="Helical" evidence="6">
    <location>
        <begin position="297"/>
        <end position="320"/>
    </location>
</feature>
<evidence type="ECO:0000313" key="9">
    <source>
        <dbReference type="Proteomes" id="UP000007800"/>
    </source>
</evidence>
<dbReference type="CDD" id="cd17325">
    <property type="entry name" value="MFS_MdtG_SLC18_like"/>
    <property type="match status" value="1"/>
</dbReference>
<feature type="transmembrane region" description="Helical" evidence="6">
    <location>
        <begin position="257"/>
        <end position="277"/>
    </location>
</feature>
<keyword evidence="2" id="KW-0813">Transport</keyword>
<dbReference type="GeneID" id="9061871"/>
<comment type="subcellular location">
    <subcellularLocation>
        <location evidence="1">Membrane</location>
        <topology evidence="1">Multi-pass membrane protein</topology>
    </subcellularLocation>
</comment>
<dbReference type="InterPro" id="IPR005829">
    <property type="entry name" value="Sugar_transporter_CS"/>
</dbReference>
<dbReference type="AlphaFoldDB" id="C5KK75"/>
<dbReference type="PROSITE" id="PS50850">
    <property type="entry name" value="MFS"/>
    <property type="match status" value="1"/>
</dbReference>